<dbReference type="PANTHER" id="PTHR38042">
    <property type="entry name" value="UROPORPHYRINOGEN-III SYNTHASE, CHLOROPLASTIC"/>
    <property type="match status" value="1"/>
</dbReference>
<proteinExistence type="inferred from homology"/>
<evidence type="ECO:0000259" key="9">
    <source>
        <dbReference type="Pfam" id="PF02602"/>
    </source>
</evidence>
<evidence type="ECO:0000313" key="10">
    <source>
        <dbReference type="EMBL" id="VAX08311.1"/>
    </source>
</evidence>
<protein>
    <recommendedName>
        <fullName evidence="3">uroporphyrinogen-III synthase</fullName>
        <ecNumber evidence="3">4.2.1.75</ecNumber>
    </recommendedName>
    <alternativeName>
        <fullName evidence="7">Hydroxymethylbilane hydrolyase [cyclizing]</fullName>
    </alternativeName>
    <alternativeName>
        <fullName evidence="6">Uroporphyrinogen-III cosynthase</fullName>
    </alternativeName>
</protein>
<sequence length="248" mass="27017">MITRPTHQAGPLQQLLSDAGGEVYLYPLLMIQPATDTQPLAAILNHLDQYQLAIFISPNAVTFGLELIHAHGGLPLEMRIATVGQSSAKRFQELSGLEVDYCPLSDFSSEGLLALSALQEVRGQHILIIRGQSGRELLAGSLRQRGAEVHYLPVYQRLPADCDADRLAEAIKQKKIDIISLTSGEAIEHLFTLVEPALLQTMPFMVVNQRLAQQLHAQGVSGPVLVSDEASDAGILKTLQQWQANNGN</sequence>
<dbReference type="EMBL" id="UOFY01000027">
    <property type="protein sequence ID" value="VAX08311.1"/>
    <property type="molecule type" value="Genomic_DNA"/>
</dbReference>
<dbReference type="Gene3D" id="3.40.50.10090">
    <property type="match status" value="2"/>
</dbReference>
<evidence type="ECO:0000256" key="8">
    <source>
        <dbReference type="ARBA" id="ARBA00048617"/>
    </source>
</evidence>
<evidence type="ECO:0000256" key="5">
    <source>
        <dbReference type="ARBA" id="ARBA00023244"/>
    </source>
</evidence>
<organism evidence="10">
    <name type="scientific">hydrothermal vent metagenome</name>
    <dbReference type="NCBI Taxonomy" id="652676"/>
    <lineage>
        <taxon>unclassified sequences</taxon>
        <taxon>metagenomes</taxon>
        <taxon>ecological metagenomes</taxon>
    </lineage>
</organism>
<evidence type="ECO:0000256" key="7">
    <source>
        <dbReference type="ARBA" id="ARBA00032649"/>
    </source>
</evidence>
<evidence type="ECO:0000256" key="2">
    <source>
        <dbReference type="ARBA" id="ARBA00008133"/>
    </source>
</evidence>
<feature type="domain" description="Tetrapyrrole biosynthesis uroporphyrinogen III synthase" evidence="9">
    <location>
        <begin position="12"/>
        <end position="235"/>
    </location>
</feature>
<dbReference type="GO" id="GO:0004852">
    <property type="term" value="F:uroporphyrinogen-III synthase activity"/>
    <property type="evidence" value="ECO:0007669"/>
    <property type="project" value="UniProtKB-EC"/>
</dbReference>
<dbReference type="CDD" id="cd06578">
    <property type="entry name" value="HemD"/>
    <property type="match status" value="1"/>
</dbReference>
<reference evidence="10" key="1">
    <citation type="submission" date="2018-06" db="EMBL/GenBank/DDBJ databases">
        <authorList>
            <person name="Zhirakovskaya E."/>
        </authorList>
    </citation>
    <scope>NUCLEOTIDE SEQUENCE</scope>
</reference>
<comment type="catalytic activity">
    <reaction evidence="8">
        <text>hydroxymethylbilane = uroporphyrinogen III + H2O</text>
        <dbReference type="Rhea" id="RHEA:18965"/>
        <dbReference type="ChEBI" id="CHEBI:15377"/>
        <dbReference type="ChEBI" id="CHEBI:57308"/>
        <dbReference type="ChEBI" id="CHEBI:57845"/>
        <dbReference type="EC" id="4.2.1.75"/>
    </reaction>
</comment>
<accession>A0A3B1B2G3</accession>
<keyword evidence="5" id="KW-0627">Porphyrin biosynthesis</keyword>
<evidence type="ECO:0000256" key="6">
    <source>
        <dbReference type="ARBA" id="ARBA00031702"/>
    </source>
</evidence>
<dbReference type="InterPro" id="IPR003754">
    <property type="entry name" value="4pyrrol_synth_uPrphyn_synth"/>
</dbReference>
<dbReference type="SUPFAM" id="SSF69618">
    <property type="entry name" value="HemD-like"/>
    <property type="match status" value="1"/>
</dbReference>
<dbReference type="AlphaFoldDB" id="A0A3B1B2G3"/>
<comment type="pathway">
    <text evidence="1">Porphyrin-containing compound metabolism; protoporphyrin-IX biosynthesis; coproporphyrinogen-III from 5-aminolevulinate: step 3/4.</text>
</comment>
<evidence type="ECO:0000256" key="3">
    <source>
        <dbReference type="ARBA" id="ARBA00013109"/>
    </source>
</evidence>
<gene>
    <name evidence="10" type="ORF">MNBD_GAMMA25-519</name>
</gene>
<dbReference type="GO" id="GO:0006780">
    <property type="term" value="P:uroporphyrinogen III biosynthetic process"/>
    <property type="evidence" value="ECO:0007669"/>
    <property type="project" value="InterPro"/>
</dbReference>
<dbReference type="EC" id="4.2.1.75" evidence="3"/>
<comment type="similarity">
    <text evidence="2">Belongs to the uroporphyrinogen-III synthase family.</text>
</comment>
<evidence type="ECO:0000256" key="4">
    <source>
        <dbReference type="ARBA" id="ARBA00023239"/>
    </source>
</evidence>
<name>A0A3B1B2G3_9ZZZZ</name>
<dbReference type="PANTHER" id="PTHR38042:SF1">
    <property type="entry name" value="UROPORPHYRINOGEN-III SYNTHASE, CHLOROPLASTIC"/>
    <property type="match status" value="1"/>
</dbReference>
<dbReference type="InterPro" id="IPR039793">
    <property type="entry name" value="UROS/Hem4"/>
</dbReference>
<dbReference type="Pfam" id="PF02602">
    <property type="entry name" value="HEM4"/>
    <property type="match status" value="1"/>
</dbReference>
<evidence type="ECO:0000256" key="1">
    <source>
        <dbReference type="ARBA" id="ARBA00004772"/>
    </source>
</evidence>
<keyword evidence="4 10" id="KW-0456">Lyase</keyword>
<dbReference type="InterPro" id="IPR036108">
    <property type="entry name" value="4pyrrol_syn_uPrphyn_synt_sf"/>
</dbReference>